<keyword evidence="2" id="KW-1185">Reference proteome</keyword>
<protein>
    <submittedName>
        <fullName evidence="1">Uncharacterized protein</fullName>
    </submittedName>
</protein>
<sequence>MNYPVFIFHELVLRCSYINRQVGRYISSTIEDGRCLIQTTSGKIAIEPEMLEKQYRNPNEISAEQLKELATAFQVG</sequence>
<evidence type="ECO:0000313" key="2">
    <source>
        <dbReference type="Proteomes" id="UP000219281"/>
    </source>
</evidence>
<dbReference type="OrthoDB" id="770182at2"/>
<gene>
    <name evidence="1" type="ORF">SAMN06297358_0585</name>
</gene>
<accession>A0A285ZRL0</accession>
<dbReference type="EMBL" id="OCMT01000001">
    <property type="protein sequence ID" value="SOD12280.1"/>
    <property type="molecule type" value="Genomic_DNA"/>
</dbReference>
<name>A0A285ZRL0_9SPHI</name>
<reference evidence="2" key="1">
    <citation type="submission" date="2017-09" db="EMBL/GenBank/DDBJ databases">
        <authorList>
            <person name="Varghese N."/>
            <person name="Submissions S."/>
        </authorList>
    </citation>
    <scope>NUCLEOTIDE SEQUENCE [LARGE SCALE GENOMIC DNA]</scope>
    <source>
        <strain evidence="2">CGMCC 1.12803</strain>
    </source>
</reference>
<dbReference type="Proteomes" id="UP000219281">
    <property type="component" value="Unassembled WGS sequence"/>
</dbReference>
<dbReference type="AlphaFoldDB" id="A0A285ZRL0"/>
<proteinExistence type="predicted"/>
<evidence type="ECO:0000313" key="1">
    <source>
        <dbReference type="EMBL" id="SOD12280.1"/>
    </source>
</evidence>
<dbReference type="RefSeq" id="WP_097128469.1">
    <property type="nucleotide sequence ID" value="NZ_OCMT01000001.1"/>
</dbReference>
<organism evidence="1 2">
    <name type="scientific">Pedobacter xixiisoli</name>
    <dbReference type="NCBI Taxonomy" id="1476464"/>
    <lineage>
        <taxon>Bacteria</taxon>
        <taxon>Pseudomonadati</taxon>
        <taxon>Bacteroidota</taxon>
        <taxon>Sphingobacteriia</taxon>
        <taxon>Sphingobacteriales</taxon>
        <taxon>Sphingobacteriaceae</taxon>
        <taxon>Pedobacter</taxon>
    </lineage>
</organism>